<gene>
    <name evidence="1" type="ORF">RCOM_1508270</name>
</gene>
<name>B9RAS5_RICCO</name>
<accession>B9RAS5</accession>
<reference evidence="2" key="1">
    <citation type="journal article" date="2010" name="Nat. Biotechnol.">
        <title>Draft genome sequence of the oilseed species Ricinus communis.</title>
        <authorList>
            <person name="Chan A.P."/>
            <person name="Crabtree J."/>
            <person name="Zhao Q."/>
            <person name="Lorenzi H."/>
            <person name="Orvis J."/>
            <person name="Puiu D."/>
            <person name="Melake-Berhan A."/>
            <person name="Jones K.M."/>
            <person name="Redman J."/>
            <person name="Chen G."/>
            <person name="Cahoon E.B."/>
            <person name="Gedil M."/>
            <person name="Stanke M."/>
            <person name="Haas B.J."/>
            <person name="Wortman J.R."/>
            <person name="Fraser-Liggett C.M."/>
            <person name="Ravel J."/>
            <person name="Rabinowicz P.D."/>
        </authorList>
    </citation>
    <scope>NUCLEOTIDE SEQUENCE [LARGE SCALE GENOMIC DNA]</scope>
    <source>
        <strain evidence="2">cv. Hale</strain>
    </source>
</reference>
<proteinExistence type="predicted"/>
<sequence>MHGGAKVEHLNVKETPSMSVHRKLPLVAVATPYSFWTSWVHLINYSLILY</sequence>
<keyword evidence="2" id="KW-1185">Reference proteome</keyword>
<evidence type="ECO:0000313" key="1">
    <source>
        <dbReference type="EMBL" id="EEF51902.1"/>
    </source>
</evidence>
<organism evidence="1 2">
    <name type="scientific">Ricinus communis</name>
    <name type="common">Castor bean</name>
    <dbReference type="NCBI Taxonomy" id="3988"/>
    <lineage>
        <taxon>Eukaryota</taxon>
        <taxon>Viridiplantae</taxon>
        <taxon>Streptophyta</taxon>
        <taxon>Embryophyta</taxon>
        <taxon>Tracheophyta</taxon>
        <taxon>Spermatophyta</taxon>
        <taxon>Magnoliopsida</taxon>
        <taxon>eudicotyledons</taxon>
        <taxon>Gunneridae</taxon>
        <taxon>Pentapetalae</taxon>
        <taxon>rosids</taxon>
        <taxon>fabids</taxon>
        <taxon>Malpighiales</taxon>
        <taxon>Euphorbiaceae</taxon>
        <taxon>Acalyphoideae</taxon>
        <taxon>Acalypheae</taxon>
        <taxon>Ricinus</taxon>
    </lineage>
</organism>
<evidence type="ECO:0000313" key="2">
    <source>
        <dbReference type="Proteomes" id="UP000008311"/>
    </source>
</evidence>
<dbReference type="AlphaFoldDB" id="B9RAS5"/>
<dbReference type="EMBL" id="EQ973773">
    <property type="protein sequence ID" value="EEF51902.1"/>
    <property type="molecule type" value="Genomic_DNA"/>
</dbReference>
<dbReference type="InParanoid" id="B9RAS5"/>
<protein>
    <submittedName>
        <fullName evidence="1">Uncharacterized protein</fullName>
    </submittedName>
</protein>
<dbReference type="Proteomes" id="UP000008311">
    <property type="component" value="Unassembled WGS sequence"/>
</dbReference>